<organism evidence="3 4">
    <name type="scientific">Glonium stellatum</name>
    <dbReference type="NCBI Taxonomy" id="574774"/>
    <lineage>
        <taxon>Eukaryota</taxon>
        <taxon>Fungi</taxon>
        <taxon>Dikarya</taxon>
        <taxon>Ascomycota</taxon>
        <taxon>Pezizomycotina</taxon>
        <taxon>Dothideomycetes</taxon>
        <taxon>Pleosporomycetidae</taxon>
        <taxon>Gloniales</taxon>
        <taxon>Gloniaceae</taxon>
        <taxon>Glonium</taxon>
    </lineage>
</organism>
<proteinExistence type="predicted"/>
<dbReference type="EMBL" id="KV749553">
    <property type="protein sequence ID" value="OCL08928.1"/>
    <property type="molecule type" value="Genomic_DNA"/>
</dbReference>
<dbReference type="PANTHER" id="PTHR23242">
    <property type="entry name" value="TRANSCRIPTION FACTOR HOXA13"/>
    <property type="match status" value="1"/>
</dbReference>
<protein>
    <submittedName>
        <fullName evidence="3">Uncharacterized protein</fullName>
    </submittedName>
</protein>
<accession>A0A8E2JTI4</accession>
<keyword evidence="1" id="KW-0175">Coiled coil</keyword>
<dbReference type="PANTHER" id="PTHR23242:SF9">
    <property type="entry name" value="TRANSCRIPTION FACTOR HOXA13"/>
    <property type="match status" value="1"/>
</dbReference>
<evidence type="ECO:0000313" key="4">
    <source>
        <dbReference type="Proteomes" id="UP000250140"/>
    </source>
</evidence>
<name>A0A8E2JTI4_9PEZI</name>
<evidence type="ECO:0000313" key="3">
    <source>
        <dbReference type="EMBL" id="OCL08928.1"/>
    </source>
</evidence>
<dbReference type="OrthoDB" id="3260408at2759"/>
<evidence type="ECO:0000256" key="2">
    <source>
        <dbReference type="SAM" id="MobiDB-lite"/>
    </source>
</evidence>
<evidence type="ECO:0000256" key="1">
    <source>
        <dbReference type="SAM" id="Coils"/>
    </source>
</evidence>
<dbReference type="Proteomes" id="UP000250140">
    <property type="component" value="Unassembled WGS sequence"/>
</dbReference>
<keyword evidence="4" id="KW-1185">Reference proteome</keyword>
<gene>
    <name evidence="3" type="ORF">AOQ84DRAFT_31497</name>
</gene>
<sequence length="1447" mass="154169">MAAQMNGRAKKANKMEPNGHVTPKMNGQVSRPAKRYRRRRRIMQRSFSISARAVLWSLLITVIFWCPSSIFELSQDSPRVCKPYLNARSYAAPYLDPYYEAYLAPQVDKIRPYVNSINKNIYTPVAVFTKEQYSTYGAHRVEQAQEYVQNEWNKAIRPQLDVAQAKAKAQYDHYLAPQVQQASNVVVPYYQKTKASSLDKYQHTLLPAYQAVLPYAQKGYAQGHHITVHIIFPFIRSVKDSSFTFLSRTLWPQVRILYGDNVEPQLVRIRERLGRYKDGKKLEATAEAVEASLSIESASSKFLSVSSVASTVAQSIDSVNTATPAQPPKETWDDTEIRERIKNDLRTWQGKFAAAADKGAEDLDERVKEITSRQIDSQAHGVGSALIVQLEETSKSSIDELKSTIKQTVKNIPEDVTEDELESAYEKIVAAVRAVGMTIRDKAQAVRSWKQTYDEETDYLVKSAVESTVAVLDNIQDLGLQEVGMRWAWMEGVTYKDWAKYHELRHTLEEWRNEVKEVGARHEGLRKAHEEGNKVEDKAMAIAAEAAKELARLKDVARWKLWANDSTDDFSNKKVPARTFKAAQAVVGSVEEAASKVSGSILGSETPATESVASVAKDKVKAASSKLSESIIGAEPNAAEKVATAISEAVIGSQATTDSLSSVASSKVKDASSVGQSVVSAAKNKKDQVKEAIIGTPAPPHESVLSEASSSLASAASAASKAPKKVWGGAMAQKVEAKHIIYDDIIDDSDDMSYSEKIQSAVSEAGDRAAQLTKAISEALLKPTSTQGTMESVTSLASEQYERAMSAASSVLYGTEQGTVESMASVASDKYVQAVTAASYAIYGTPTPVLQSMQTEASSRYADAVSMAQEQYSIAKSRISEMVSGTPKPVHEEMFSSVERAYSGSLAAASEKLQAALHYTNTIKSYVSGPTQGVLESVSSIAASRLSEGLSLASAQYTNAKIAVGAQPTPAHQRYMAEAQRRYYEGIGLAHARYSEFIDAASSAVYGTPTPAYQSFMSVAQSQYSAALAAASSNMDNALSAANSAVGKTSKSPTQSLIDSASSQYEAAVSAASASLSAASSKASEAIYGTQQGTIESLASVASASAAYAVSEASSSIIGSETPWVESVASQASQNWDSLISRASEQVYGAPTPFTESAYSQVGEYGAQATDAVASQYAAVQALISDLVIGREPDFTESVMLRLSSAYYTGYPAMASSASSYAAEAYATASSIVSSAFTPPATIEAILNSVTEQLNAAVEAASIQAYGTQKGAVDQATEAAASAYASVHSRASEAIYGTRPGYAERAQASVADVAASAQSAVSAAIYGSPTGAVEAAASGAAGVYSSVASAASEKAAGVVSVAGEGYEAARARVSEAVYGPEQGAVESASSRIAAAVESARSRLAEMYERSGEAVGETYERAREGVEEFASSVSSAAGKATGRVRDEL</sequence>
<reference evidence="3 4" key="1">
    <citation type="journal article" date="2016" name="Nat. Commun.">
        <title>Ectomycorrhizal ecology is imprinted in the genome of the dominant symbiotic fungus Cenococcum geophilum.</title>
        <authorList>
            <consortium name="DOE Joint Genome Institute"/>
            <person name="Peter M."/>
            <person name="Kohler A."/>
            <person name="Ohm R.A."/>
            <person name="Kuo A."/>
            <person name="Krutzmann J."/>
            <person name="Morin E."/>
            <person name="Arend M."/>
            <person name="Barry K.W."/>
            <person name="Binder M."/>
            <person name="Choi C."/>
            <person name="Clum A."/>
            <person name="Copeland A."/>
            <person name="Grisel N."/>
            <person name="Haridas S."/>
            <person name="Kipfer T."/>
            <person name="LaButti K."/>
            <person name="Lindquist E."/>
            <person name="Lipzen A."/>
            <person name="Maire R."/>
            <person name="Meier B."/>
            <person name="Mihaltcheva S."/>
            <person name="Molinier V."/>
            <person name="Murat C."/>
            <person name="Poggeler S."/>
            <person name="Quandt C.A."/>
            <person name="Sperisen C."/>
            <person name="Tritt A."/>
            <person name="Tisserant E."/>
            <person name="Crous P.W."/>
            <person name="Henrissat B."/>
            <person name="Nehls U."/>
            <person name="Egli S."/>
            <person name="Spatafora J.W."/>
            <person name="Grigoriev I.V."/>
            <person name="Martin F.M."/>
        </authorList>
    </citation>
    <scope>NUCLEOTIDE SEQUENCE [LARGE SCALE GENOMIC DNA]</scope>
    <source>
        <strain evidence="3 4">CBS 207.34</strain>
    </source>
</reference>
<feature type="region of interest" description="Disordered" evidence="2">
    <location>
        <begin position="1"/>
        <end position="35"/>
    </location>
</feature>
<feature type="coiled-coil region" evidence="1">
    <location>
        <begin position="501"/>
        <end position="528"/>
    </location>
</feature>